<dbReference type="AlphaFoldDB" id="A0AAU9JCG5"/>
<comment type="subcellular location">
    <subcellularLocation>
        <location evidence="1">Membrane</location>
        <topology evidence="1">Peripheral membrane protein</topology>
    </subcellularLocation>
</comment>
<dbReference type="GO" id="GO:0004722">
    <property type="term" value="F:protein serine/threonine phosphatase activity"/>
    <property type="evidence" value="ECO:0007669"/>
    <property type="project" value="InterPro"/>
</dbReference>
<evidence type="ECO:0000256" key="1">
    <source>
        <dbReference type="ARBA" id="ARBA00004170"/>
    </source>
</evidence>
<feature type="domain" description="PPM-type phosphatase" evidence="7">
    <location>
        <begin position="114"/>
        <end position="397"/>
    </location>
</feature>
<dbReference type="Gene3D" id="3.60.40.10">
    <property type="entry name" value="PPM-type phosphatase domain"/>
    <property type="match status" value="1"/>
</dbReference>
<dbReference type="SMART" id="SM00332">
    <property type="entry name" value="PP2Cc"/>
    <property type="match status" value="1"/>
</dbReference>
<accession>A0AAU9JCG5</accession>
<keyword evidence="3 6" id="KW-0378">Hydrolase</keyword>
<dbReference type="PANTHER" id="PTHR47992">
    <property type="entry name" value="PROTEIN PHOSPHATASE"/>
    <property type="match status" value="1"/>
</dbReference>
<evidence type="ECO:0000313" key="9">
    <source>
        <dbReference type="Proteomes" id="UP001162131"/>
    </source>
</evidence>
<evidence type="ECO:0000256" key="4">
    <source>
        <dbReference type="ARBA" id="ARBA00022912"/>
    </source>
</evidence>
<protein>
    <recommendedName>
        <fullName evidence="7">PPM-type phosphatase domain-containing protein</fullName>
    </recommendedName>
</protein>
<dbReference type="InterPro" id="IPR000222">
    <property type="entry name" value="PP2C_BS"/>
</dbReference>
<comment type="similarity">
    <text evidence="6">Belongs to the PP2C family.</text>
</comment>
<dbReference type="SUPFAM" id="SSF81606">
    <property type="entry name" value="PP2C-like"/>
    <property type="match status" value="1"/>
</dbReference>
<dbReference type="SMART" id="SM00331">
    <property type="entry name" value="PP2C_SIG"/>
    <property type="match status" value="1"/>
</dbReference>
<dbReference type="InterPro" id="IPR036457">
    <property type="entry name" value="PPM-type-like_dom_sf"/>
</dbReference>
<dbReference type="PROSITE" id="PS51746">
    <property type="entry name" value="PPM_2"/>
    <property type="match status" value="1"/>
</dbReference>
<evidence type="ECO:0000259" key="7">
    <source>
        <dbReference type="PROSITE" id="PS51746"/>
    </source>
</evidence>
<dbReference type="InterPro" id="IPR001932">
    <property type="entry name" value="PPM-type_phosphatase-like_dom"/>
</dbReference>
<evidence type="ECO:0000256" key="2">
    <source>
        <dbReference type="ARBA" id="ARBA00022723"/>
    </source>
</evidence>
<dbReference type="EMBL" id="CAJZBQ010000028">
    <property type="protein sequence ID" value="CAG9321288.1"/>
    <property type="molecule type" value="Genomic_DNA"/>
</dbReference>
<comment type="caution">
    <text evidence="8">The sequence shown here is derived from an EMBL/GenBank/DDBJ whole genome shotgun (WGS) entry which is preliminary data.</text>
</comment>
<proteinExistence type="inferred from homology"/>
<keyword evidence="5" id="KW-0472">Membrane</keyword>
<keyword evidence="2" id="KW-0479">Metal-binding</keyword>
<keyword evidence="4 6" id="KW-0904">Protein phosphatase</keyword>
<dbReference type="Proteomes" id="UP001162131">
    <property type="component" value="Unassembled WGS sequence"/>
</dbReference>
<evidence type="ECO:0000313" key="8">
    <source>
        <dbReference type="EMBL" id="CAG9321288.1"/>
    </source>
</evidence>
<gene>
    <name evidence="8" type="ORF">BSTOLATCC_MIC28574</name>
</gene>
<dbReference type="GO" id="GO:0046872">
    <property type="term" value="F:metal ion binding"/>
    <property type="evidence" value="ECO:0007669"/>
    <property type="project" value="UniProtKB-KW"/>
</dbReference>
<name>A0AAU9JCG5_9CILI</name>
<dbReference type="PROSITE" id="PS01032">
    <property type="entry name" value="PPM_1"/>
    <property type="match status" value="1"/>
</dbReference>
<evidence type="ECO:0000256" key="3">
    <source>
        <dbReference type="ARBA" id="ARBA00022801"/>
    </source>
</evidence>
<dbReference type="GO" id="GO:0016020">
    <property type="term" value="C:membrane"/>
    <property type="evidence" value="ECO:0007669"/>
    <property type="project" value="UniProtKB-SubCell"/>
</dbReference>
<dbReference type="CDD" id="cd00143">
    <property type="entry name" value="PP2Cc"/>
    <property type="match status" value="1"/>
</dbReference>
<sequence length="406" mass="46218">MNRSFIRIAPSPIAKETRHNKSKSYMTHELVPIETPKISNIPIIRKNQIREKSKTPSSMDLNSIYTSNLMIKKEIPFIIRRKKNIVFNFKSVSKKLNLKQLNKTYDQPQCPYVSFSVKSQIGMISNKPKPNNQDSYFTISEFAKSKFKAFFGVCDGHGLYGHLVSDEIKFALPKLLEEKFKTEKEPIDWESALSQSIIRVHETVINKPKLNSDFSGSTLNCILINKDELYCANVGDSRAVLGRKQNEKFVSVPLSKDHKLNDYGERRRIERLGGRVDNVHTPSGISLGPLRVYIGVQNIPGLAMSRSIGDKKASDIGVIPDPEIIKIHLTNDDKFVIIASDGLWDVISSEQAVDICRFSWKSGHIHSASEVLIKEATRKWQEKQQYMDDITVLVIFLKPSWNILEN</sequence>
<dbReference type="InterPro" id="IPR015655">
    <property type="entry name" value="PP2C"/>
</dbReference>
<reference evidence="8" key="1">
    <citation type="submission" date="2021-09" db="EMBL/GenBank/DDBJ databases">
        <authorList>
            <consortium name="AG Swart"/>
            <person name="Singh M."/>
            <person name="Singh A."/>
            <person name="Seah K."/>
            <person name="Emmerich C."/>
        </authorList>
    </citation>
    <scope>NUCLEOTIDE SEQUENCE</scope>
    <source>
        <strain evidence="8">ATCC30299</strain>
    </source>
</reference>
<organism evidence="8 9">
    <name type="scientific">Blepharisma stoltei</name>
    <dbReference type="NCBI Taxonomy" id="1481888"/>
    <lineage>
        <taxon>Eukaryota</taxon>
        <taxon>Sar</taxon>
        <taxon>Alveolata</taxon>
        <taxon>Ciliophora</taxon>
        <taxon>Postciliodesmatophora</taxon>
        <taxon>Heterotrichea</taxon>
        <taxon>Heterotrichida</taxon>
        <taxon>Blepharismidae</taxon>
        <taxon>Blepharisma</taxon>
    </lineage>
</organism>
<keyword evidence="9" id="KW-1185">Reference proteome</keyword>
<dbReference type="Pfam" id="PF00481">
    <property type="entry name" value="PP2C"/>
    <property type="match status" value="1"/>
</dbReference>
<evidence type="ECO:0000256" key="5">
    <source>
        <dbReference type="ARBA" id="ARBA00023136"/>
    </source>
</evidence>
<evidence type="ECO:0000256" key="6">
    <source>
        <dbReference type="RuleBase" id="RU003465"/>
    </source>
</evidence>